<dbReference type="HOGENOM" id="CLU_013560_4_1_2"/>
<dbReference type="OrthoDB" id="4907at2157"/>
<dbReference type="EMBL" id="CP000866">
    <property type="protein sequence ID" value="ABX12046.1"/>
    <property type="molecule type" value="Genomic_DNA"/>
</dbReference>
<reference evidence="3 4" key="1">
    <citation type="journal article" date="2010" name="Proc. Natl. Acad. Sci. U.S.A.">
        <title>Nitrosopumilus maritimus genome reveals unique mechanisms for nitrification and autotrophy in globally distributed marine crenarchaea.</title>
        <authorList>
            <person name="Walker C.B."/>
            <person name="de la Torre J.R."/>
            <person name="Klotz M.G."/>
            <person name="Urakawa H."/>
            <person name="Pinel N."/>
            <person name="Arp D.J."/>
            <person name="Brochier-Armanet C."/>
            <person name="Chain P.S."/>
            <person name="Chan P.P."/>
            <person name="Gollabgir A."/>
            <person name="Hemp J."/>
            <person name="Hugler M."/>
            <person name="Karr E.A."/>
            <person name="Konneke M."/>
            <person name="Shin M."/>
            <person name="Lawton T.J."/>
            <person name="Lowe T."/>
            <person name="Martens-Habbena W."/>
            <person name="Sayavedra-Soto L.A."/>
            <person name="Lang D."/>
            <person name="Sievert S.M."/>
            <person name="Rosenzweig A.C."/>
            <person name="Manning G."/>
            <person name="Stahl D.A."/>
        </authorList>
    </citation>
    <scope>NUCLEOTIDE SEQUENCE [LARGE SCALE GENOMIC DNA]</scope>
    <source>
        <strain evidence="3 4">SCM1</strain>
    </source>
</reference>
<dbReference type="SUPFAM" id="SSF51735">
    <property type="entry name" value="NAD(P)-binding Rossmann-fold domains"/>
    <property type="match status" value="1"/>
</dbReference>
<dbReference type="PANTHER" id="PTHR43318:SF2">
    <property type="entry name" value="UDP-N-ACETYLGLUCOSAMINE 4,6-DEHYDRATASE (INVERTING)"/>
    <property type="match status" value="1"/>
</dbReference>
<name>A9A1S5_NITMS</name>
<dbReference type="STRING" id="436308.Nmar_0146"/>
<dbReference type="Proteomes" id="UP000000792">
    <property type="component" value="Chromosome"/>
</dbReference>
<evidence type="ECO:0000313" key="3">
    <source>
        <dbReference type="EMBL" id="ABX12046.1"/>
    </source>
</evidence>
<dbReference type="Pfam" id="PF02719">
    <property type="entry name" value="Polysacc_synt_2"/>
    <property type="match status" value="1"/>
</dbReference>
<evidence type="ECO:0000256" key="1">
    <source>
        <dbReference type="ARBA" id="ARBA00007430"/>
    </source>
</evidence>
<dbReference type="CDD" id="cd05237">
    <property type="entry name" value="UDP_invert_4-6DH_SDR_e"/>
    <property type="match status" value="1"/>
</dbReference>
<dbReference type="eggNOG" id="arCOG01375">
    <property type="taxonomic scope" value="Archaea"/>
</dbReference>
<dbReference type="InParanoid" id="A9A1S5"/>
<organism evidence="3 4">
    <name type="scientific">Nitrosopumilus maritimus (strain SCM1)</name>
    <dbReference type="NCBI Taxonomy" id="436308"/>
    <lineage>
        <taxon>Archaea</taxon>
        <taxon>Nitrososphaerota</taxon>
        <taxon>Nitrososphaeria</taxon>
        <taxon>Nitrosopumilales</taxon>
        <taxon>Nitrosopumilaceae</taxon>
        <taxon>Nitrosopumilus</taxon>
    </lineage>
</organism>
<evidence type="ECO:0000259" key="2">
    <source>
        <dbReference type="Pfam" id="PF02719"/>
    </source>
</evidence>
<sequence>MLENKTILITGGTGSLGTALTKRLLKSKVGTIRIFSRDEWKQTKMFEELDDSRLRFFIGDIRDKERLSRAVEGVDYVFHAAALKQVPIAEYNPFEAIKTNVYGTQNLVDVCLDNNVKKVVAIGTDKAASPANTYGATKLLMEKIIISANFFKGIHKTSFVCVRYGNVLGSRGSVLPRFIEQISNKGVITLTDPKMTRFTITMNGAIDLVLRALKNGNGGELFVPRLKSYTLEELKNAIIELSGKKVKIKKISLRPGEKFHETLISGDEISQTYESKEDYIIFQQSIDKISSLKKLKYKKTKLKSAYISNKNNFISKNQLKKMIREEGYF</sequence>
<dbReference type="InterPro" id="IPR036291">
    <property type="entry name" value="NAD(P)-bd_dom_sf"/>
</dbReference>
<dbReference type="AlphaFoldDB" id="A9A1S5"/>
<dbReference type="Gene3D" id="3.40.50.720">
    <property type="entry name" value="NAD(P)-binding Rossmann-like Domain"/>
    <property type="match status" value="1"/>
</dbReference>
<protein>
    <submittedName>
        <fullName evidence="3">Polysaccharide biosynthesis protein CapD</fullName>
    </submittedName>
</protein>
<dbReference type="KEGG" id="nmr:Nmar_0146"/>
<dbReference type="EnsemblBacteria" id="ABX12046">
    <property type="protein sequence ID" value="ABX12046"/>
    <property type="gene ID" value="Nmar_0146"/>
</dbReference>
<dbReference type="RefSeq" id="WP_012214533.1">
    <property type="nucleotide sequence ID" value="NC_010085.1"/>
</dbReference>
<dbReference type="InterPro" id="IPR003869">
    <property type="entry name" value="Polysac_CapD-like"/>
</dbReference>
<dbReference type="GeneID" id="5774387"/>
<evidence type="ECO:0000313" key="4">
    <source>
        <dbReference type="Proteomes" id="UP000000792"/>
    </source>
</evidence>
<dbReference type="InterPro" id="IPR051203">
    <property type="entry name" value="Polysaccharide_Synthase-Rel"/>
</dbReference>
<dbReference type="PANTHER" id="PTHR43318">
    <property type="entry name" value="UDP-N-ACETYLGLUCOSAMINE 4,6-DEHYDRATASE"/>
    <property type="match status" value="1"/>
</dbReference>
<proteinExistence type="inferred from homology"/>
<comment type="similarity">
    <text evidence="1">Belongs to the polysaccharide synthase family.</text>
</comment>
<feature type="domain" description="Polysaccharide biosynthesis protein CapD-like" evidence="2">
    <location>
        <begin position="7"/>
        <end position="280"/>
    </location>
</feature>
<accession>A9A1S5</accession>
<keyword evidence="4" id="KW-1185">Reference proteome</keyword>
<dbReference type="PhylomeDB" id="A9A1S5"/>
<gene>
    <name evidence="3" type="ordered locus">Nmar_0146</name>
</gene>